<dbReference type="EMBL" id="WJBU01000014">
    <property type="protein sequence ID" value="MRD48645.1"/>
    <property type="molecule type" value="Genomic_DNA"/>
</dbReference>
<comment type="caution">
    <text evidence="1">The sequence shown here is derived from an EMBL/GenBank/DDBJ whole genome shotgun (WGS) entry which is preliminary data.</text>
</comment>
<gene>
    <name evidence="1" type="ORF">GHT07_15255</name>
</gene>
<proteinExistence type="predicted"/>
<accession>A0A844AW89</accession>
<organism evidence="1 2">
    <name type="scientific">Caenimonas koreensis DSM 17982</name>
    <dbReference type="NCBI Taxonomy" id="1121255"/>
    <lineage>
        <taxon>Bacteria</taxon>
        <taxon>Pseudomonadati</taxon>
        <taxon>Pseudomonadota</taxon>
        <taxon>Betaproteobacteria</taxon>
        <taxon>Burkholderiales</taxon>
        <taxon>Comamonadaceae</taxon>
        <taxon>Caenimonas</taxon>
    </lineage>
</organism>
<evidence type="ECO:0008006" key="3">
    <source>
        <dbReference type="Google" id="ProtNLM"/>
    </source>
</evidence>
<dbReference type="Gene3D" id="3.40.50.300">
    <property type="entry name" value="P-loop containing nucleotide triphosphate hydrolases"/>
    <property type="match status" value="1"/>
</dbReference>
<protein>
    <recommendedName>
        <fullName evidence="3">Cytidylate kinase</fullName>
    </recommendedName>
</protein>
<reference evidence="1 2" key="1">
    <citation type="submission" date="2019-11" db="EMBL/GenBank/DDBJ databases">
        <title>Caenimonas koreensis gen. nov., sp. nov., isolated from activated sludge.</title>
        <authorList>
            <person name="Seung H.R."/>
        </authorList>
    </citation>
    <scope>NUCLEOTIDE SEQUENCE [LARGE SCALE GENOMIC DNA]</scope>
    <source>
        <strain evidence="1 2">EMB320</strain>
    </source>
</reference>
<dbReference type="Pfam" id="PF13189">
    <property type="entry name" value="Cytidylate_kin2"/>
    <property type="match status" value="1"/>
</dbReference>
<evidence type="ECO:0000313" key="1">
    <source>
        <dbReference type="EMBL" id="MRD48645.1"/>
    </source>
</evidence>
<evidence type="ECO:0000313" key="2">
    <source>
        <dbReference type="Proteomes" id="UP000487350"/>
    </source>
</evidence>
<dbReference type="OrthoDB" id="9781180at2"/>
<dbReference type="RefSeq" id="WP_153585957.1">
    <property type="nucleotide sequence ID" value="NZ_WJBU01000014.1"/>
</dbReference>
<name>A0A844AW89_9BURK</name>
<keyword evidence="2" id="KW-1185">Reference proteome</keyword>
<dbReference type="Proteomes" id="UP000487350">
    <property type="component" value="Unassembled WGS sequence"/>
</dbReference>
<sequence>MAARVICLSRALSAGADEVAALVGQELGFRCVDEEIIARAAERQNLDPEEVANAERRKSFLARLFEDVALGAGMAGYGSGYVTDPGVMPPRSERLRSLIREAIVETAEQGNVVIVAHAASYALGGRDDVLRVLVTGSPHIRAKRLADAGTHTHDAAAEEIRQSDAARADYLKRFYEVDRESPEHYDISISTDALTPAQAAAAIVSFARSLRA</sequence>
<dbReference type="SUPFAM" id="SSF52540">
    <property type="entry name" value="P-loop containing nucleoside triphosphate hydrolases"/>
    <property type="match status" value="1"/>
</dbReference>
<dbReference type="InterPro" id="IPR027417">
    <property type="entry name" value="P-loop_NTPase"/>
</dbReference>
<dbReference type="AlphaFoldDB" id="A0A844AW89"/>